<dbReference type="SUPFAM" id="SSF48498">
    <property type="entry name" value="Tetracyclin repressor-like, C-terminal domain"/>
    <property type="match status" value="1"/>
</dbReference>
<dbReference type="PRINTS" id="PR00455">
    <property type="entry name" value="HTHTETR"/>
</dbReference>
<keyword evidence="1" id="KW-0805">Transcription regulation</keyword>
<organism evidence="6 7">
    <name type="scientific">Vibrio gallaecicus</name>
    <dbReference type="NCBI Taxonomy" id="552386"/>
    <lineage>
        <taxon>Bacteria</taxon>
        <taxon>Pseudomonadati</taxon>
        <taxon>Pseudomonadota</taxon>
        <taxon>Gammaproteobacteria</taxon>
        <taxon>Vibrionales</taxon>
        <taxon>Vibrionaceae</taxon>
        <taxon>Vibrio</taxon>
    </lineage>
</organism>
<dbReference type="EMBL" id="JBFRUW010000040">
    <property type="protein sequence ID" value="MFA0568868.1"/>
    <property type="molecule type" value="Genomic_DNA"/>
</dbReference>
<evidence type="ECO:0000256" key="4">
    <source>
        <dbReference type="PROSITE-ProRule" id="PRU00335"/>
    </source>
</evidence>
<evidence type="ECO:0000256" key="1">
    <source>
        <dbReference type="ARBA" id="ARBA00023015"/>
    </source>
</evidence>
<dbReference type="Gene3D" id="1.10.357.10">
    <property type="entry name" value="Tetracycline Repressor, domain 2"/>
    <property type="match status" value="1"/>
</dbReference>
<dbReference type="RefSeq" id="WP_372266169.1">
    <property type="nucleotide sequence ID" value="NZ_JBFRUW010000040.1"/>
</dbReference>
<dbReference type="PROSITE" id="PS50977">
    <property type="entry name" value="HTH_TETR_2"/>
    <property type="match status" value="1"/>
</dbReference>
<dbReference type="InterPro" id="IPR036271">
    <property type="entry name" value="Tet_transcr_reg_TetR-rel_C_sf"/>
</dbReference>
<feature type="DNA-binding region" description="H-T-H motif" evidence="4">
    <location>
        <begin position="26"/>
        <end position="45"/>
    </location>
</feature>
<proteinExistence type="predicted"/>
<keyword evidence="2 4" id="KW-0238">DNA-binding</keyword>
<keyword evidence="3" id="KW-0804">Transcription</keyword>
<dbReference type="InterPro" id="IPR001647">
    <property type="entry name" value="HTH_TetR"/>
</dbReference>
<accession>A0ABV4NBY1</accession>
<dbReference type="Pfam" id="PF00440">
    <property type="entry name" value="TetR_N"/>
    <property type="match status" value="1"/>
</dbReference>
<evidence type="ECO:0000256" key="3">
    <source>
        <dbReference type="ARBA" id="ARBA00023163"/>
    </source>
</evidence>
<evidence type="ECO:0000313" key="6">
    <source>
        <dbReference type="EMBL" id="MFA0568868.1"/>
    </source>
</evidence>
<feature type="domain" description="HTH tetR-type" evidence="5">
    <location>
        <begin position="3"/>
        <end position="63"/>
    </location>
</feature>
<evidence type="ECO:0000259" key="5">
    <source>
        <dbReference type="PROSITE" id="PS50977"/>
    </source>
</evidence>
<evidence type="ECO:0000313" key="7">
    <source>
        <dbReference type="Proteomes" id="UP001570417"/>
    </source>
</evidence>
<dbReference type="InterPro" id="IPR009057">
    <property type="entry name" value="Homeodomain-like_sf"/>
</dbReference>
<gene>
    <name evidence="6" type="ORF">AB4566_11340</name>
</gene>
<dbReference type="PANTHER" id="PTHR47506:SF6">
    <property type="entry name" value="HTH-TYPE TRANSCRIPTIONAL REPRESSOR NEMR"/>
    <property type="match status" value="1"/>
</dbReference>
<dbReference type="Proteomes" id="UP001570417">
    <property type="component" value="Unassembled WGS sequence"/>
</dbReference>
<dbReference type="InterPro" id="IPR011075">
    <property type="entry name" value="TetR_C"/>
</dbReference>
<dbReference type="PANTHER" id="PTHR47506">
    <property type="entry name" value="TRANSCRIPTIONAL REGULATORY PROTEIN"/>
    <property type="match status" value="1"/>
</dbReference>
<dbReference type="SUPFAM" id="SSF46689">
    <property type="entry name" value="Homeodomain-like"/>
    <property type="match status" value="1"/>
</dbReference>
<comment type="caution">
    <text evidence="6">The sequence shown here is derived from an EMBL/GenBank/DDBJ whole genome shotgun (WGS) entry which is preliminary data.</text>
</comment>
<evidence type="ECO:0000256" key="2">
    <source>
        <dbReference type="ARBA" id="ARBA00023125"/>
    </source>
</evidence>
<name>A0ABV4NBY1_9VIBR</name>
<keyword evidence="7" id="KW-1185">Reference proteome</keyword>
<dbReference type="Pfam" id="PF16925">
    <property type="entry name" value="TetR_C_13"/>
    <property type="match status" value="1"/>
</dbReference>
<reference evidence="6 7" key="1">
    <citation type="journal article" date="2024" name="ISME J.">
        <title>Tailless and filamentous prophages are predominant in marine Vibrio.</title>
        <authorList>
            <person name="Steensen K."/>
            <person name="Seneca J."/>
            <person name="Bartlau N."/>
            <person name="Yu X.A."/>
            <person name="Hussain F.A."/>
            <person name="Polz M.F."/>
        </authorList>
    </citation>
    <scope>NUCLEOTIDE SEQUENCE [LARGE SCALE GENOMIC DNA]</scope>
    <source>
        <strain evidence="6 7">10N.222.51.A1</strain>
    </source>
</reference>
<sequence length="190" mass="21447">MANNLRQTLLDVGFDLVSEQGFAGLGLMTIINAANATKGSFYHHFKSKENFGTILLTNYFDDHLTTLNSFLSDDSLNYQERVQAYFQHWTDEKLTEDFKIKCLVVKLSGEISGESGQMQSALNEGAEQVIRRMEEFFVEGTSSGQLNINNGYQTARTIYSLWLGCTLLSAIQQDRTYLLNAMEETLTLVK</sequence>
<protein>
    <submittedName>
        <fullName evidence="6">TetR/AcrR family transcriptional regulator</fullName>
    </submittedName>
</protein>